<evidence type="ECO:0000313" key="1">
    <source>
        <dbReference type="EMBL" id="CAD2169740.1"/>
    </source>
</evidence>
<dbReference type="EMBL" id="CAJEWN010000157">
    <property type="protein sequence ID" value="CAD2169740.1"/>
    <property type="molecule type" value="Genomic_DNA"/>
</dbReference>
<name>A0A6V7V425_MELEN</name>
<dbReference type="AlphaFoldDB" id="A0A6V7V425"/>
<accession>A0A6V7V425</accession>
<sequence>MDLFYNSQEGLLIIKQQEWDGMRKKSGSRSSRSGFCILITRFDLVILSSGKAPFLIFDGSFRSHLQAFYRLSYSEL</sequence>
<organism evidence="1 2">
    <name type="scientific">Meloidogyne enterolobii</name>
    <name type="common">Root-knot nematode worm</name>
    <name type="synonym">Meloidogyne mayaguensis</name>
    <dbReference type="NCBI Taxonomy" id="390850"/>
    <lineage>
        <taxon>Eukaryota</taxon>
        <taxon>Metazoa</taxon>
        <taxon>Ecdysozoa</taxon>
        <taxon>Nematoda</taxon>
        <taxon>Chromadorea</taxon>
        <taxon>Rhabditida</taxon>
        <taxon>Tylenchina</taxon>
        <taxon>Tylenchomorpha</taxon>
        <taxon>Tylenchoidea</taxon>
        <taxon>Meloidogynidae</taxon>
        <taxon>Meloidogyninae</taxon>
        <taxon>Meloidogyne</taxon>
    </lineage>
</organism>
<comment type="caution">
    <text evidence="1">The sequence shown here is derived from an EMBL/GenBank/DDBJ whole genome shotgun (WGS) entry which is preliminary data.</text>
</comment>
<evidence type="ECO:0000313" key="2">
    <source>
        <dbReference type="Proteomes" id="UP000580250"/>
    </source>
</evidence>
<protein>
    <submittedName>
        <fullName evidence="1">Uncharacterized protein</fullName>
    </submittedName>
</protein>
<dbReference type="Proteomes" id="UP000580250">
    <property type="component" value="Unassembled WGS sequence"/>
</dbReference>
<gene>
    <name evidence="1" type="ORF">MENT_LOCUS21092</name>
</gene>
<reference evidence="1 2" key="1">
    <citation type="submission" date="2020-08" db="EMBL/GenBank/DDBJ databases">
        <authorList>
            <person name="Koutsovoulos G."/>
            <person name="Danchin GJ E."/>
        </authorList>
    </citation>
    <scope>NUCLEOTIDE SEQUENCE [LARGE SCALE GENOMIC DNA]</scope>
</reference>
<proteinExistence type="predicted"/>